<keyword evidence="1" id="KW-0812">Transmembrane</keyword>
<feature type="transmembrane region" description="Helical" evidence="1">
    <location>
        <begin position="363"/>
        <end position="389"/>
    </location>
</feature>
<keyword evidence="1" id="KW-0472">Membrane</keyword>
<sequence>MTSESTDTRVGERSDPVAAADAVVAAVEPGLTSPGVQGRDVVLVVGPWLAGTTSLIATLREQLPEHTFVESEELHPTHAPTAVVFTVSAIAPMTESDCALIDLASRNTDLVIGVVSKIDAHRHWREVLAANRELLTQRAPNYAQVQWVGAAAAPDLGAPRVDELVGLLRQRLSDPDVARRNRLRAWETRLLANIAHYRADGDGTDRRARVSALHSKRDDILSRRRLSKSERAIALRSQLQQARVQLGHFARNRCTSVRSELAEDAAQLTRLKIGTFESRVRARMHEVVDEVEEGITDQLTDVATEVGLPVPPAAAPPSTPEIAAPPLKSRRQETQLMMILGAGFGLGVALVVTRLFAGLAPGMTVAGLAAGGVVGLVLTVWVVGIRGLLHDRGVLDRWISDAVNVLRSAVEERVATRILVAETALTSELAHRDEVEGATAAGRVAEIDAELRDHALQTAKAAKARDRRLPTLLAAVDAVQAELYGKTATS</sequence>
<comment type="caution">
    <text evidence="2">The sequence shown here is derived from an EMBL/GenBank/DDBJ whole genome shotgun (WGS) entry which is preliminary data.</text>
</comment>
<organism evidence="2 3">
    <name type="scientific">Mycolicibacterium tusciae</name>
    <dbReference type="NCBI Taxonomy" id="75922"/>
    <lineage>
        <taxon>Bacteria</taxon>
        <taxon>Bacillati</taxon>
        <taxon>Actinomycetota</taxon>
        <taxon>Actinomycetes</taxon>
        <taxon>Mycobacteriales</taxon>
        <taxon>Mycobacteriaceae</taxon>
        <taxon>Mycolicibacterium</taxon>
    </lineage>
</organism>
<dbReference type="STRING" id="75922.BST47_24050"/>
<evidence type="ECO:0000313" key="2">
    <source>
        <dbReference type="EMBL" id="ORB62407.1"/>
    </source>
</evidence>
<accession>A0A1X0JJH3</accession>
<protein>
    <submittedName>
        <fullName evidence="2">Uncharacterized protein</fullName>
    </submittedName>
</protein>
<feature type="transmembrane region" description="Helical" evidence="1">
    <location>
        <begin position="336"/>
        <end position="357"/>
    </location>
</feature>
<dbReference type="EMBL" id="MVIM01000016">
    <property type="protein sequence ID" value="ORB62407.1"/>
    <property type="molecule type" value="Genomic_DNA"/>
</dbReference>
<reference evidence="2 3" key="1">
    <citation type="submission" date="2017-02" db="EMBL/GenBank/DDBJ databases">
        <title>The new phylogeny of genus Mycobacterium.</title>
        <authorList>
            <person name="Tortoli E."/>
            <person name="Trovato A."/>
            <person name="Cirillo D.M."/>
        </authorList>
    </citation>
    <scope>NUCLEOTIDE SEQUENCE [LARGE SCALE GENOMIC DNA]</scope>
    <source>
        <strain evidence="2 3">DSM 44338</strain>
    </source>
</reference>
<gene>
    <name evidence="2" type="ORF">BST47_24050</name>
</gene>
<proteinExistence type="predicted"/>
<keyword evidence="3" id="KW-1185">Reference proteome</keyword>
<name>A0A1X0JJH3_9MYCO</name>
<dbReference type="OrthoDB" id="4746525at2"/>
<evidence type="ECO:0000256" key="1">
    <source>
        <dbReference type="SAM" id="Phobius"/>
    </source>
</evidence>
<dbReference type="Proteomes" id="UP000192411">
    <property type="component" value="Unassembled WGS sequence"/>
</dbReference>
<dbReference type="AlphaFoldDB" id="A0A1X0JJH3"/>
<evidence type="ECO:0000313" key="3">
    <source>
        <dbReference type="Proteomes" id="UP000192411"/>
    </source>
</evidence>
<dbReference type="RefSeq" id="WP_083128181.1">
    <property type="nucleotide sequence ID" value="NZ_MVIM01000016.1"/>
</dbReference>
<keyword evidence="1" id="KW-1133">Transmembrane helix</keyword>